<evidence type="ECO:0000256" key="5">
    <source>
        <dbReference type="ARBA" id="ARBA00022833"/>
    </source>
</evidence>
<sequence length="549" mass="60885">MTDVQHAVLLQRPVFKMNPATEFWQQQRGANHMSMGDNPPSPSNDNTLLNNNNNTQCTSLNNNNNNATTANHMATNDSAMANNISSTSSGDPNNPPDQVMALSNNLVPEVHSTSPTPEPQNQTLENPLNNVTNALTLSDPKLMTEKLVSELQNRSNSVISDRTLEECWTTLQRIFMHKSAMQMQMQRAGSVGGASSLSGGLEANKPHQCQQCLKSFSSNHQLVQHIRVHTGEKPYKCTYCERRFKQLSHVQQHTRLHTGERPYRCHLTECGRAFIQLSNLQQHLRNHDAQLERAKSRPFHCNICGKGFATESSLRTHTSKAQWNHGLNHVRVSCGTQEVELRTDMLQQHAAFIGGTNAATCPLCHKFFLGGEALVEHMKLHHKDPPSGVTSKFPIFCYYDIGTNGPQVGNASPDMSAVQLAAMNAAMRASMSSMVDQSQSLLHQQQQSNTSPTLRMQEAFLRSQAEALRLAVSQAVAASTTQQSDNNSLRQHSIATTIANNTQNFNHQGQVSPDLTEALRLQEQRLEQALRLHGDPRALGFSLPNHQHP</sequence>
<dbReference type="GO" id="GO:0000977">
    <property type="term" value="F:RNA polymerase II transcription regulatory region sequence-specific DNA binding"/>
    <property type="evidence" value="ECO:0007669"/>
    <property type="project" value="TreeGrafter"/>
</dbReference>
<feature type="domain" description="C2H2-type" evidence="9">
    <location>
        <begin position="207"/>
        <end position="234"/>
    </location>
</feature>
<dbReference type="FunFam" id="3.30.160.60:FF:001498">
    <property type="entry name" value="Zinc finger protein 404"/>
    <property type="match status" value="1"/>
</dbReference>
<evidence type="ECO:0000259" key="9">
    <source>
        <dbReference type="PROSITE" id="PS50157"/>
    </source>
</evidence>
<feature type="domain" description="C2H2-type" evidence="9">
    <location>
        <begin position="299"/>
        <end position="325"/>
    </location>
</feature>
<keyword evidence="4 7" id="KW-0863">Zinc-finger</keyword>
<dbReference type="PaxDb" id="121845-A0A1S4E9V2"/>
<dbReference type="PROSITE" id="PS50157">
    <property type="entry name" value="ZINC_FINGER_C2H2_2"/>
    <property type="match status" value="5"/>
</dbReference>
<dbReference type="KEGG" id="dci:103507663"/>
<feature type="domain" description="C2H2-type" evidence="9">
    <location>
        <begin position="235"/>
        <end position="262"/>
    </location>
</feature>
<dbReference type="GeneID" id="103507663"/>
<dbReference type="PANTHER" id="PTHR14196:SF12">
    <property type="entry name" value="ZINC FINGER PROTEIN 208-LIKE"/>
    <property type="match status" value="1"/>
</dbReference>
<evidence type="ECO:0000256" key="6">
    <source>
        <dbReference type="ARBA" id="ARBA00023242"/>
    </source>
</evidence>
<keyword evidence="3" id="KW-0677">Repeat</keyword>
<keyword evidence="10" id="KW-1185">Reference proteome</keyword>
<dbReference type="SMART" id="SM00355">
    <property type="entry name" value="ZnF_C2H2"/>
    <property type="match status" value="5"/>
</dbReference>
<evidence type="ECO:0000256" key="4">
    <source>
        <dbReference type="ARBA" id="ARBA00022771"/>
    </source>
</evidence>
<reference evidence="11" key="1">
    <citation type="submission" date="2025-08" db="UniProtKB">
        <authorList>
            <consortium name="RefSeq"/>
        </authorList>
    </citation>
    <scope>IDENTIFICATION</scope>
</reference>
<feature type="domain" description="C2H2-type" evidence="9">
    <location>
        <begin position="359"/>
        <end position="386"/>
    </location>
</feature>
<dbReference type="SUPFAM" id="SSF57667">
    <property type="entry name" value="beta-beta-alpha zinc fingers"/>
    <property type="match status" value="2"/>
</dbReference>
<keyword evidence="6" id="KW-0539">Nucleus</keyword>
<dbReference type="InterPro" id="IPR050717">
    <property type="entry name" value="C2H2-ZF_Transcription_Reg"/>
</dbReference>
<evidence type="ECO:0000313" key="10">
    <source>
        <dbReference type="Proteomes" id="UP000079169"/>
    </source>
</evidence>
<dbReference type="FunFam" id="3.30.160.60:FF:001397">
    <property type="entry name" value="Datilografo, isoform A"/>
    <property type="match status" value="1"/>
</dbReference>
<protein>
    <submittedName>
        <fullName evidence="11">Zinc finger protein 583-like</fullName>
    </submittedName>
</protein>
<evidence type="ECO:0000256" key="7">
    <source>
        <dbReference type="PROSITE-ProRule" id="PRU00042"/>
    </source>
</evidence>
<accession>A0A1S4E9V2</accession>
<dbReference type="InterPro" id="IPR036236">
    <property type="entry name" value="Znf_C2H2_sf"/>
</dbReference>
<feature type="compositionally biased region" description="Low complexity" evidence="8">
    <location>
        <begin position="43"/>
        <end position="54"/>
    </location>
</feature>
<proteinExistence type="predicted"/>
<organism evidence="10 11">
    <name type="scientific">Diaphorina citri</name>
    <name type="common">Asian citrus psyllid</name>
    <dbReference type="NCBI Taxonomy" id="121845"/>
    <lineage>
        <taxon>Eukaryota</taxon>
        <taxon>Metazoa</taxon>
        <taxon>Ecdysozoa</taxon>
        <taxon>Arthropoda</taxon>
        <taxon>Hexapoda</taxon>
        <taxon>Insecta</taxon>
        <taxon>Pterygota</taxon>
        <taxon>Neoptera</taxon>
        <taxon>Paraneoptera</taxon>
        <taxon>Hemiptera</taxon>
        <taxon>Sternorrhyncha</taxon>
        <taxon>Psylloidea</taxon>
        <taxon>Psyllidae</taxon>
        <taxon>Diaphorininae</taxon>
        <taxon>Diaphorina</taxon>
    </lineage>
</organism>
<dbReference type="RefSeq" id="XP_017298913.1">
    <property type="nucleotide sequence ID" value="XM_017443424.2"/>
</dbReference>
<dbReference type="GO" id="GO:0008270">
    <property type="term" value="F:zinc ion binding"/>
    <property type="evidence" value="ECO:0007669"/>
    <property type="project" value="UniProtKB-KW"/>
</dbReference>
<comment type="subcellular location">
    <subcellularLocation>
        <location evidence="1">Nucleus</location>
    </subcellularLocation>
</comment>
<dbReference type="STRING" id="121845.A0A1S4E9V2"/>
<dbReference type="PROSITE" id="PS00028">
    <property type="entry name" value="ZINC_FINGER_C2H2_1"/>
    <property type="match status" value="4"/>
</dbReference>
<evidence type="ECO:0000256" key="3">
    <source>
        <dbReference type="ARBA" id="ARBA00022737"/>
    </source>
</evidence>
<feature type="region of interest" description="Disordered" evidence="8">
    <location>
        <begin position="30"/>
        <end position="54"/>
    </location>
</feature>
<dbReference type="InterPro" id="IPR013087">
    <property type="entry name" value="Znf_C2H2_type"/>
</dbReference>
<keyword evidence="5" id="KW-0862">Zinc</keyword>
<dbReference type="Proteomes" id="UP000079169">
    <property type="component" value="Unplaced"/>
</dbReference>
<dbReference type="AlphaFoldDB" id="A0A1S4E9V2"/>
<dbReference type="Gene3D" id="3.30.160.60">
    <property type="entry name" value="Classic Zinc Finger"/>
    <property type="match status" value="4"/>
</dbReference>
<feature type="compositionally biased region" description="Polar residues" evidence="8">
    <location>
        <begin position="80"/>
        <end position="92"/>
    </location>
</feature>
<name>A0A1S4E9V2_DIACI</name>
<evidence type="ECO:0000313" key="11">
    <source>
        <dbReference type="RefSeq" id="XP_017298913.1"/>
    </source>
</evidence>
<feature type="domain" description="C2H2-type" evidence="9">
    <location>
        <begin position="263"/>
        <end position="292"/>
    </location>
</feature>
<evidence type="ECO:0000256" key="2">
    <source>
        <dbReference type="ARBA" id="ARBA00022723"/>
    </source>
</evidence>
<dbReference type="GO" id="GO:0000981">
    <property type="term" value="F:DNA-binding transcription factor activity, RNA polymerase II-specific"/>
    <property type="evidence" value="ECO:0007669"/>
    <property type="project" value="TreeGrafter"/>
</dbReference>
<evidence type="ECO:0000256" key="8">
    <source>
        <dbReference type="SAM" id="MobiDB-lite"/>
    </source>
</evidence>
<dbReference type="PANTHER" id="PTHR14196">
    <property type="entry name" value="ODD-SKIPPED - RELATED"/>
    <property type="match status" value="1"/>
</dbReference>
<dbReference type="FunFam" id="3.30.160.60:FF:001495">
    <property type="entry name" value="Datilografo, isoform B"/>
    <property type="match status" value="1"/>
</dbReference>
<keyword evidence="2" id="KW-0479">Metal-binding</keyword>
<gene>
    <name evidence="11" type="primary">LOC103507663</name>
</gene>
<dbReference type="Pfam" id="PF00096">
    <property type="entry name" value="zf-C2H2"/>
    <property type="match status" value="4"/>
</dbReference>
<dbReference type="OMA" id="TANHMAT"/>
<feature type="region of interest" description="Disordered" evidence="8">
    <location>
        <begin position="80"/>
        <end position="100"/>
    </location>
</feature>
<dbReference type="GO" id="GO:0005634">
    <property type="term" value="C:nucleus"/>
    <property type="evidence" value="ECO:0007669"/>
    <property type="project" value="UniProtKB-SubCell"/>
</dbReference>
<dbReference type="FunFam" id="3.30.160.60:FF:000233">
    <property type="entry name" value="Putative zinc finger protein 362"/>
    <property type="match status" value="1"/>
</dbReference>
<evidence type="ECO:0000256" key="1">
    <source>
        <dbReference type="ARBA" id="ARBA00004123"/>
    </source>
</evidence>